<gene>
    <name evidence="1" type="ORF">MANES_14G163466v8</name>
</gene>
<dbReference type="Proteomes" id="UP000091857">
    <property type="component" value="Chromosome 14"/>
</dbReference>
<keyword evidence="2" id="KW-1185">Reference proteome</keyword>
<accession>A0ACB7GHJ8</accession>
<reference evidence="2" key="1">
    <citation type="journal article" date="2016" name="Nat. Biotechnol.">
        <title>Sequencing wild and cultivated cassava and related species reveals extensive interspecific hybridization and genetic diversity.</title>
        <authorList>
            <person name="Bredeson J.V."/>
            <person name="Lyons J.B."/>
            <person name="Prochnik S.E."/>
            <person name="Wu G.A."/>
            <person name="Ha C.M."/>
            <person name="Edsinger-Gonzales E."/>
            <person name="Grimwood J."/>
            <person name="Schmutz J."/>
            <person name="Rabbi I.Y."/>
            <person name="Egesi C."/>
            <person name="Nauluvula P."/>
            <person name="Lebot V."/>
            <person name="Ndunguru J."/>
            <person name="Mkamilo G."/>
            <person name="Bart R.S."/>
            <person name="Setter T.L."/>
            <person name="Gleadow R.M."/>
            <person name="Kulakow P."/>
            <person name="Ferguson M.E."/>
            <person name="Rounsley S."/>
            <person name="Rokhsar D.S."/>
        </authorList>
    </citation>
    <scope>NUCLEOTIDE SEQUENCE [LARGE SCALE GENOMIC DNA]</scope>
    <source>
        <strain evidence="2">cv. AM560-2</strain>
    </source>
</reference>
<evidence type="ECO:0000313" key="1">
    <source>
        <dbReference type="EMBL" id="KAG8639715.1"/>
    </source>
</evidence>
<organism evidence="1 2">
    <name type="scientific">Manihot esculenta</name>
    <name type="common">Cassava</name>
    <name type="synonym">Jatropha manihot</name>
    <dbReference type="NCBI Taxonomy" id="3983"/>
    <lineage>
        <taxon>Eukaryota</taxon>
        <taxon>Viridiplantae</taxon>
        <taxon>Streptophyta</taxon>
        <taxon>Embryophyta</taxon>
        <taxon>Tracheophyta</taxon>
        <taxon>Spermatophyta</taxon>
        <taxon>Magnoliopsida</taxon>
        <taxon>eudicotyledons</taxon>
        <taxon>Gunneridae</taxon>
        <taxon>Pentapetalae</taxon>
        <taxon>rosids</taxon>
        <taxon>fabids</taxon>
        <taxon>Malpighiales</taxon>
        <taxon>Euphorbiaceae</taxon>
        <taxon>Crotonoideae</taxon>
        <taxon>Manihoteae</taxon>
        <taxon>Manihot</taxon>
    </lineage>
</organism>
<protein>
    <submittedName>
        <fullName evidence="1">Uncharacterized protein</fullName>
    </submittedName>
</protein>
<sequence>MKSRQGFALMKQVIFNTLAVTREIELEIQFLRSSKPRVQSFGDGGPRWASSFELRIEPVTTYRPTSPLNASSPTNKTHYPALPAPKPPNRSSLIPKALPLSSSSNTKIPQNHHRNRPTRQYTHQEFFDLRAKGLCYKCKQPFSPTHKCLNKYLRAVIVGEDDEPQEEMEADAAILEPDSQAIVISDNAHFSKMELSLYSVGEISSPKTTKMQGKIENHTISIMVDSGASHNFVFGKMVSKLGLPMEDTSIFGVKLGDAHRVQSSGVCLSNKIDVGHLEIKADYFRFPLGVDLILGVTWLETLKEVRINWLIMKMIFSHSRRLVTIECNSAFTQASVCTN</sequence>
<comment type="caution">
    <text evidence="1">The sequence shown here is derived from an EMBL/GenBank/DDBJ whole genome shotgun (WGS) entry which is preliminary data.</text>
</comment>
<name>A0ACB7GHJ8_MANES</name>
<evidence type="ECO:0000313" key="2">
    <source>
        <dbReference type="Proteomes" id="UP000091857"/>
    </source>
</evidence>
<proteinExistence type="predicted"/>
<dbReference type="EMBL" id="CM004400">
    <property type="protein sequence ID" value="KAG8639715.1"/>
    <property type="molecule type" value="Genomic_DNA"/>
</dbReference>